<name>A0ABP4LGD8_9ACTN</name>
<keyword evidence="6 7" id="KW-0472">Membrane</keyword>
<evidence type="ECO:0000256" key="3">
    <source>
        <dbReference type="ARBA" id="ARBA00022475"/>
    </source>
</evidence>
<comment type="caution">
    <text evidence="9">The sequence shown here is derived from an EMBL/GenBank/DDBJ whole genome shotgun (WGS) entry which is preliminary data.</text>
</comment>
<organism evidence="9 10">
    <name type="scientific">Kribbella lupini</name>
    <dbReference type="NCBI Taxonomy" id="291602"/>
    <lineage>
        <taxon>Bacteria</taxon>
        <taxon>Bacillati</taxon>
        <taxon>Actinomycetota</taxon>
        <taxon>Actinomycetes</taxon>
        <taxon>Propionibacteriales</taxon>
        <taxon>Kribbellaceae</taxon>
        <taxon>Kribbella</taxon>
    </lineage>
</organism>
<keyword evidence="10" id="KW-1185">Reference proteome</keyword>
<sequence length="750" mass="78143">MMQLALRTLRFRAGMFAAAFLAMFFAAAMMMATGGLIETGTRSAVTPQEIAAADVVVAGDQEYHASGGDPDEPPILPERVRIDAGLEEKLSVLPGVLETKSYVFEGEAPTGTVDAIGVVAAPGTDVDELRQRIDAELDDRAVTLVGDQRGQAELREAKAGGVTVMALAGVFTAFALLVSVFGVSSMLGLSITQRQRDLALLRAIGATSRQLRRLIFRETLMLSLIATALAVLPGQLLGRFLFELLVDRGIAADGVVFHQGWIPTAAAMAVAVVAALAGALGAGRRVSRIKPTQALAEVSVDGRLIGGGRLLLAVVVLGAGIGLTVVTMTVMSGPLTPATGAPAVILLAIGAALLAPVLTKLTTFVWQWPVRAVGGVTGQLAVLNARGRSGRLAAVMAPVILLTAVSTGLLYLQTTSDEADRRAFADNLVADAVLTTETGFDPGVVERVNDLPGVAGASEYIDSLGFIENPKDSSPLNEGWNLQGVSPVGAGATTPVKITAGSFANLRDDTIAIDEQHAERLGVDLGDAITLRLGDNTALDVRVAALFSAPDDYDTLLLPADTLAAHTTAGGATRMLVSFDQDADSARMEKELTDWASAQDGLAVSGRDVLLGEFDDQKKTANFAIYIMVVMIAGYSAITVINTLASSMTARRREFGLQRLAGSTRGQVMQMVGLEGVIVALSGVVLGTAAAVAILVPVSLKRLDTVLPVGSPWIYLTTVALTVLLTLGAMLLPAWRATRGRPAEAALAVE</sequence>
<feature type="transmembrane region" description="Helical" evidence="7">
    <location>
        <begin position="623"/>
        <end position="645"/>
    </location>
</feature>
<evidence type="ECO:0000256" key="6">
    <source>
        <dbReference type="ARBA" id="ARBA00023136"/>
    </source>
</evidence>
<feature type="transmembrane region" description="Helical" evidence="7">
    <location>
        <begin position="219"/>
        <end position="241"/>
    </location>
</feature>
<feature type="transmembrane region" description="Helical" evidence="7">
    <location>
        <begin position="677"/>
        <end position="700"/>
    </location>
</feature>
<evidence type="ECO:0000256" key="7">
    <source>
        <dbReference type="SAM" id="Phobius"/>
    </source>
</evidence>
<dbReference type="Proteomes" id="UP001500363">
    <property type="component" value="Unassembled WGS sequence"/>
</dbReference>
<evidence type="ECO:0000313" key="9">
    <source>
        <dbReference type="EMBL" id="GAA1523252.1"/>
    </source>
</evidence>
<keyword evidence="3" id="KW-1003">Cell membrane</keyword>
<keyword evidence="4 7" id="KW-0812">Transmembrane</keyword>
<feature type="transmembrane region" description="Helical" evidence="7">
    <location>
        <begin position="338"/>
        <end position="358"/>
    </location>
</feature>
<evidence type="ECO:0000256" key="5">
    <source>
        <dbReference type="ARBA" id="ARBA00022989"/>
    </source>
</evidence>
<feature type="domain" description="ABC3 transporter permease C-terminal" evidence="8">
    <location>
        <begin position="170"/>
        <end position="291"/>
    </location>
</feature>
<evidence type="ECO:0000256" key="1">
    <source>
        <dbReference type="ARBA" id="ARBA00004651"/>
    </source>
</evidence>
<proteinExistence type="inferred from homology"/>
<evidence type="ECO:0000256" key="4">
    <source>
        <dbReference type="ARBA" id="ARBA00022692"/>
    </source>
</evidence>
<evidence type="ECO:0000259" key="8">
    <source>
        <dbReference type="Pfam" id="PF02687"/>
    </source>
</evidence>
<accession>A0ABP4LGD8</accession>
<keyword evidence="5 7" id="KW-1133">Transmembrane helix</keyword>
<evidence type="ECO:0000313" key="10">
    <source>
        <dbReference type="Proteomes" id="UP001500363"/>
    </source>
</evidence>
<dbReference type="InterPro" id="IPR003838">
    <property type="entry name" value="ABC3_permease_C"/>
</dbReference>
<feature type="domain" description="ABC3 transporter permease C-terminal" evidence="8">
    <location>
        <begin position="627"/>
        <end position="739"/>
    </location>
</feature>
<dbReference type="RefSeq" id="WP_344173529.1">
    <property type="nucleotide sequence ID" value="NZ_BAAANC010000001.1"/>
</dbReference>
<feature type="transmembrane region" description="Helical" evidence="7">
    <location>
        <begin position="392"/>
        <end position="412"/>
    </location>
</feature>
<dbReference type="PANTHER" id="PTHR30489:SF0">
    <property type="entry name" value="LIPOPROTEIN-RELEASING SYSTEM TRANSMEMBRANE PROTEIN LOLE"/>
    <property type="match status" value="1"/>
</dbReference>
<dbReference type="PANTHER" id="PTHR30489">
    <property type="entry name" value="LIPOPROTEIN-RELEASING SYSTEM TRANSMEMBRANE PROTEIN LOLE"/>
    <property type="match status" value="1"/>
</dbReference>
<gene>
    <name evidence="9" type="ORF">GCM10009741_26140</name>
</gene>
<feature type="transmembrane region" description="Helical" evidence="7">
    <location>
        <begin position="164"/>
        <end position="189"/>
    </location>
</feature>
<reference evidence="10" key="1">
    <citation type="journal article" date="2019" name="Int. J. Syst. Evol. Microbiol.">
        <title>The Global Catalogue of Microorganisms (GCM) 10K type strain sequencing project: providing services to taxonomists for standard genome sequencing and annotation.</title>
        <authorList>
            <consortium name="The Broad Institute Genomics Platform"/>
            <consortium name="The Broad Institute Genome Sequencing Center for Infectious Disease"/>
            <person name="Wu L."/>
            <person name="Ma J."/>
        </authorList>
    </citation>
    <scope>NUCLEOTIDE SEQUENCE [LARGE SCALE GENOMIC DNA]</scope>
    <source>
        <strain evidence="10">JCM 14303</strain>
    </source>
</reference>
<protein>
    <submittedName>
        <fullName evidence="9">FtsX-like permease family protein</fullName>
    </submittedName>
</protein>
<dbReference type="EMBL" id="BAAANC010000001">
    <property type="protein sequence ID" value="GAA1523252.1"/>
    <property type="molecule type" value="Genomic_DNA"/>
</dbReference>
<comment type="similarity">
    <text evidence="2">Belongs to the ABC-4 integral membrane protein family. LolC/E subfamily.</text>
</comment>
<dbReference type="Pfam" id="PF02687">
    <property type="entry name" value="FtsX"/>
    <property type="match status" value="2"/>
</dbReference>
<comment type="subcellular location">
    <subcellularLocation>
        <location evidence="1">Cell membrane</location>
        <topology evidence="1">Multi-pass membrane protein</topology>
    </subcellularLocation>
</comment>
<feature type="transmembrane region" description="Helical" evidence="7">
    <location>
        <begin position="310"/>
        <end position="332"/>
    </location>
</feature>
<evidence type="ECO:0000256" key="2">
    <source>
        <dbReference type="ARBA" id="ARBA00005236"/>
    </source>
</evidence>
<dbReference type="InterPro" id="IPR051447">
    <property type="entry name" value="Lipoprotein-release_system"/>
</dbReference>
<feature type="transmembrane region" description="Helical" evidence="7">
    <location>
        <begin position="712"/>
        <end position="732"/>
    </location>
</feature>
<feature type="transmembrane region" description="Helical" evidence="7">
    <location>
        <begin position="261"/>
        <end position="282"/>
    </location>
</feature>